<comment type="catalytic activity">
    <reaction evidence="14">
        <text>L-seryl-[protein] + ATP = O-phospho-L-seryl-[protein] + ADP + H(+)</text>
        <dbReference type="Rhea" id="RHEA:17989"/>
        <dbReference type="Rhea" id="RHEA-COMP:9863"/>
        <dbReference type="Rhea" id="RHEA-COMP:11604"/>
        <dbReference type="ChEBI" id="CHEBI:15378"/>
        <dbReference type="ChEBI" id="CHEBI:29999"/>
        <dbReference type="ChEBI" id="CHEBI:30616"/>
        <dbReference type="ChEBI" id="CHEBI:83421"/>
        <dbReference type="ChEBI" id="CHEBI:456216"/>
    </reaction>
</comment>
<evidence type="ECO:0000259" key="20">
    <source>
        <dbReference type="PROSITE" id="PS51473"/>
    </source>
</evidence>
<dbReference type="CDD" id="cd23509">
    <property type="entry name" value="Gnk2-like"/>
    <property type="match status" value="2"/>
</dbReference>
<dbReference type="Pfam" id="PF01657">
    <property type="entry name" value="Stress-antifung"/>
    <property type="match status" value="2"/>
</dbReference>
<evidence type="ECO:0000256" key="8">
    <source>
        <dbReference type="ARBA" id="ARBA00022777"/>
    </source>
</evidence>
<evidence type="ECO:0000256" key="14">
    <source>
        <dbReference type="ARBA" id="ARBA00047558"/>
    </source>
</evidence>
<evidence type="ECO:0000256" key="15">
    <source>
        <dbReference type="ARBA" id="ARBA00047951"/>
    </source>
</evidence>
<dbReference type="InterPro" id="IPR008271">
    <property type="entry name" value="Ser/Thr_kinase_AS"/>
</dbReference>
<dbReference type="PROSITE" id="PS51473">
    <property type="entry name" value="GNK2"/>
    <property type="match status" value="2"/>
</dbReference>
<dbReference type="InterPro" id="IPR000719">
    <property type="entry name" value="Prot_kinase_dom"/>
</dbReference>
<keyword evidence="11" id="KW-0472">Membrane</keyword>
<keyword evidence="8" id="KW-0418">Kinase</keyword>
<evidence type="ECO:0008006" key="23">
    <source>
        <dbReference type="Google" id="ProtNLM"/>
    </source>
</evidence>
<gene>
    <name evidence="21" type="ORF">TIFTF001_018955</name>
</gene>
<evidence type="ECO:0000259" key="19">
    <source>
        <dbReference type="PROSITE" id="PS50011"/>
    </source>
</evidence>
<evidence type="ECO:0000256" key="11">
    <source>
        <dbReference type="ARBA" id="ARBA00023136"/>
    </source>
</evidence>
<evidence type="ECO:0000256" key="18">
    <source>
        <dbReference type="SAM" id="SignalP"/>
    </source>
</evidence>
<evidence type="ECO:0000256" key="1">
    <source>
        <dbReference type="ARBA" id="ARBA00004167"/>
    </source>
</evidence>
<feature type="domain" description="Gnk2-homologous" evidence="20">
    <location>
        <begin position="140"/>
        <end position="246"/>
    </location>
</feature>
<dbReference type="GO" id="GO:0005886">
    <property type="term" value="C:plasma membrane"/>
    <property type="evidence" value="ECO:0007669"/>
    <property type="project" value="TreeGrafter"/>
</dbReference>
<keyword evidence="6" id="KW-0677">Repeat</keyword>
<keyword evidence="4" id="KW-0812">Transmembrane</keyword>
<keyword evidence="13" id="KW-0325">Glycoprotein</keyword>
<evidence type="ECO:0000256" key="7">
    <source>
        <dbReference type="ARBA" id="ARBA00022741"/>
    </source>
</evidence>
<evidence type="ECO:0000256" key="10">
    <source>
        <dbReference type="ARBA" id="ARBA00022989"/>
    </source>
</evidence>
<evidence type="ECO:0000256" key="13">
    <source>
        <dbReference type="ARBA" id="ARBA00023180"/>
    </source>
</evidence>
<feature type="domain" description="Gnk2-homologous" evidence="20">
    <location>
        <begin position="28"/>
        <end position="134"/>
    </location>
</feature>
<proteinExistence type="predicted"/>
<dbReference type="AlphaFoldDB" id="A0AA88A5H8"/>
<dbReference type="GO" id="GO:0004674">
    <property type="term" value="F:protein serine/threonine kinase activity"/>
    <property type="evidence" value="ECO:0007669"/>
    <property type="project" value="UniProtKB-KW"/>
</dbReference>
<accession>A0AA88A5H8</accession>
<name>A0AA88A5H8_FICCA</name>
<organism evidence="21 22">
    <name type="scientific">Ficus carica</name>
    <name type="common">Common fig</name>
    <dbReference type="NCBI Taxonomy" id="3494"/>
    <lineage>
        <taxon>Eukaryota</taxon>
        <taxon>Viridiplantae</taxon>
        <taxon>Streptophyta</taxon>
        <taxon>Embryophyta</taxon>
        <taxon>Tracheophyta</taxon>
        <taxon>Spermatophyta</taxon>
        <taxon>Magnoliopsida</taxon>
        <taxon>eudicotyledons</taxon>
        <taxon>Gunneridae</taxon>
        <taxon>Pentapetalae</taxon>
        <taxon>rosids</taxon>
        <taxon>fabids</taxon>
        <taxon>Rosales</taxon>
        <taxon>Moraceae</taxon>
        <taxon>Ficeae</taxon>
        <taxon>Ficus</taxon>
    </lineage>
</organism>
<dbReference type="EMBL" id="BTGU01000032">
    <property type="protein sequence ID" value="GMN49784.1"/>
    <property type="molecule type" value="Genomic_DNA"/>
</dbReference>
<evidence type="ECO:0000256" key="12">
    <source>
        <dbReference type="ARBA" id="ARBA00023170"/>
    </source>
</evidence>
<dbReference type="FunFam" id="3.30.430.20:FF:000003">
    <property type="entry name" value="Cysteine-rich RLK (RECEPTOR-like protein kinase) 10"/>
    <property type="match status" value="1"/>
</dbReference>
<keyword evidence="10" id="KW-1133">Transmembrane helix</keyword>
<keyword evidence="9 16" id="KW-0067">ATP-binding</keyword>
<comment type="subcellular location">
    <subcellularLocation>
        <location evidence="1">Membrane</location>
        <topology evidence="1">Single-pass membrane protein</topology>
    </subcellularLocation>
</comment>
<dbReference type="Proteomes" id="UP001187192">
    <property type="component" value="Unassembled WGS sequence"/>
</dbReference>
<feature type="signal peptide" evidence="18">
    <location>
        <begin position="1"/>
        <end position="20"/>
    </location>
</feature>
<comment type="caution">
    <text evidence="21">The sequence shown here is derived from an EMBL/GenBank/DDBJ whole genome shotgun (WGS) entry which is preliminary data.</text>
</comment>
<dbReference type="PANTHER" id="PTHR27002">
    <property type="entry name" value="RECEPTOR-LIKE SERINE/THREONINE-PROTEIN KINASE SD1-8"/>
    <property type="match status" value="1"/>
</dbReference>
<dbReference type="Gene3D" id="3.30.430.20">
    <property type="entry name" value="Gnk2 domain, C-X8-C-X2-C motif"/>
    <property type="match status" value="2"/>
</dbReference>
<protein>
    <recommendedName>
        <fullName evidence="23">Cysteine-rich receptor-like protein kinase 10</fullName>
    </recommendedName>
</protein>
<feature type="region of interest" description="Disordered" evidence="17">
    <location>
        <begin position="601"/>
        <end position="642"/>
    </location>
</feature>
<dbReference type="GO" id="GO:0042742">
    <property type="term" value="P:defense response to bacterium"/>
    <property type="evidence" value="ECO:0007669"/>
    <property type="project" value="TreeGrafter"/>
</dbReference>
<dbReference type="Gene3D" id="1.10.510.10">
    <property type="entry name" value="Transferase(Phosphotransferase) domain 1"/>
    <property type="match status" value="1"/>
</dbReference>
<dbReference type="SUPFAM" id="SSF56112">
    <property type="entry name" value="Protein kinase-like (PK-like)"/>
    <property type="match status" value="1"/>
</dbReference>
<evidence type="ECO:0000256" key="6">
    <source>
        <dbReference type="ARBA" id="ARBA00022737"/>
    </source>
</evidence>
<dbReference type="GO" id="GO:0005524">
    <property type="term" value="F:ATP binding"/>
    <property type="evidence" value="ECO:0007669"/>
    <property type="project" value="UniProtKB-UniRule"/>
</dbReference>
<dbReference type="InterPro" id="IPR001245">
    <property type="entry name" value="Ser-Thr/Tyr_kinase_cat_dom"/>
</dbReference>
<keyword evidence="2" id="KW-0723">Serine/threonine-protein kinase</keyword>
<evidence type="ECO:0000256" key="5">
    <source>
        <dbReference type="ARBA" id="ARBA00022729"/>
    </source>
</evidence>
<dbReference type="SMART" id="SM00220">
    <property type="entry name" value="S_TKc"/>
    <property type="match status" value="1"/>
</dbReference>
<dbReference type="PROSITE" id="PS00107">
    <property type="entry name" value="PROTEIN_KINASE_ATP"/>
    <property type="match status" value="1"/>
</dbReference>
<evidence type="ECO:0000256" key="9">
    <source>
        <dbReference type="ARBA" id="ARBA00022840"/>
    </source>
</evidence>
<dbReference type="Pfam" id="PF07714">
    <property type="entry name" value="PK_Tyr_Ser-Thr"/>
    <property type="match status" value="1"/>
</dbReference>
<dbReference type="PANTHER" id="PTHR27002:SF1050">
    <property type="entry name" value="CYSTEINE-RICH RECEPTOR-LIKE PROTEIN KINASE 5"/>
    <property type="match status" value="1"/>
</dbReference>
<evidence type="ECO:0000256" key="16">
    <source>
        <dbReference type="PROSITE-ProRule" id="PRU10141"/>
    </source>
</evidence>
<keyword evidence="12" id="KW-0675">Receptor</keyword>
<feature type="compositionally biased region" description="Low complexity" evidence="17">
    <location>
        <begin position="626"/>
        <end position="635"/>
    </location>
</feature>
<evidence type="ECO:0000313" key="21">
    <source>
        <dbReference type="EMBL" id="GMN49784.1"/>
    </source>
</evidence>
<dbReference type="InterPro" id="IPR011009">
    <property type="entry name" value="Kinase-like_dom_sf"/>
</dbReference>
<dbReference type="Gene3D" id="3.30.200.20">
    <property type="entry name" value="Phosphorylase Kinase, domain 1"/>
    <property type="match status" value="1"/>
</dbReference>
<dbReference type="FunFam" id="1.10.510.10:FF:000129">
    <property type="entry name" value="cysteine-rich receptor-like protein kinase 10"/>
    <property type="match status" value="1"/>
</dbReference>
<evidence type="ECO:0000256" key="2">
    <source>
        <dbReference type="ARBA" id="ARBA00022527"/>
    </source>
</evidence>
<evidence type="ECO:0000256" key="3">
    <source>
        <dbReference type="ARBA" id="ARBA00022679"/>
    </source>
</evidence>
<keyword evidence="5 18" id="KW-0732">Signal</keyword>
<feature type="binding site" evidence="16">
    <location>
        <position position="341"/>
    </location>
    <ligand>
        <name>ATP</name>
        <dbReference type="ChEBI" id="CHEBI:30616"/>
    </ligand>
</feature>
<evidence type="ECO:0000313" key="22">
    <source>
        <dbReference type="Proteomes" id="UP001187192"/>
    </source>
</evidence>
<sequence>MPSFHMFIVIISALITVFLGFPEICTADYRAHYCSNTTTFTPNSTYQSNLNLLFSDLISNATRDGGFYNSSVGQDPRHDVAYGSFLCRGDLTPGNCQSCVTTAARDVQEQYCPTEKVVVIWYDDCMLRYSNISYFGNMDEIPGFSLWNPQNITDPAGTFAELVGNTMKDVVAAAAAANDKFATREANFSAFQSLYSLAQCTPDLSSLDCNRCLDGAVGLLPTCCTGKQGGRVLYPSCNVRYETYRFYTSTAPPPSTTPALSPAPSASAAIRWEWRNLVNNYNRHMRFNFSTEITTDESLQYEFGAIRAATNNFSNDNKLGEGGFGAVYKGILSNGREIAVKRLSRSSLQGAGEFKNEVVLVAKLPHRNLVRLLGFCLEREEKLLVYEFVPNKSLDNFLFDDSEDQAQLDWSKRFKIIGGIARGILYLHEDSRLRIIHRDLKTSNILLDGQMNPKISDFGMAKICGVDQTQGNTSRIVGTYGYMSPEYAFYGQFSVKSDVYSFGVLLMEIITGKKSTRFLDSESAEDLLSYAWGQWRNGTPLELLDPRIRDSYSANEVIRCIHIGLLCVQEDPADRPTMATIVLMLSSFSVSLPMPKKPAFIPHSRTEGSMPPVTSLLGESDESASKSESSINEMSFTEMYPR</sequence>
<dbReference type="InterPro" id="IPR017441">
    <property type="entry name" value="Protein_kinase_ATP_BS"/>
</dbReference>
<dbReference type="PROSITE" id="PS50011">
    <property type="entry name" value="PROTEIN_KINASE_DOM"/>
    <property type="match status" value="1"/>
</dbReference>
<evidence type="ECO:0000256" key="4">
    <source>
        <dbReference type="ARBA" id="ARBA00022692"/>
    </source>
</evidence>
<dbReference type="FunFam" id="3.30.200.20:FF:000142">
    <property type="entry name" value="Cysteine-rich receptor-like protein kinase 10"/>
    <property type="match status" value="1"/>
</dbReference>
<comment type="catalytic activity">
    <reaction evidence="15">
        <text>L-threonyl-[protein] + ATP = O-phospho-L-threonyl-[protein] + ADP + H(+)</text>
        <dbReference type="Rhea" id="RHEA:46608"/>
        <dbReference type="Rhea" id="RHEA-COMP:11060"/>
        <dbReference type="Rhea" id="RHEA-COMP:11605"/>
        <dbReference type="ChEBI" id="CHEBI:15378"/>
        <dbReference type="ChEBI" id="CHEBI:30013"/>
        <dbReference type="ChEBI" id="CHEBI:30616"/>
        <dbReference type="ChEBI" id="CHEBI:61977"/>
        <dbReference type="ChEBI" id="CHEBI:456216"/>
    </reaction>
</comment>
<dbReference type="GO" id="GO:0006979">
    <property type="term" value="P:response to oxidative stress"/>
    <property type="evidence" value="ECO:0007669"/>
    <property type="project" value="UniProtKB-ARBA"/>
</dbReference>
<feature type="chain" id="PRO_5041684805" description="Cysteine-rich receptor-like protein kinase 10" evidence="18">
    <location>
        <begin position="21"/>
        <end position="642"/>
    </location>
</feature>
<dbReference type="InterPro" id="IPR038408">
    <property type="entry name" value="GNK2_sf"/>
</dbReference>
<evidence type="ECO:0000256" key="17">
    <source>
        <dbReference type="SAM" id="MobiDB-lite"/>
    </source>
</evidence>
<keyword evidence="3" id="KW-0808">Transferase</keyword>
<keyword evidence="22" id="KW-1185">Reference proteome</keyword>
<dbReference type="FunFam" id="3.30.430.20:FF:000012">
    <property type="entry name" value="Cysteine-rich receptor-like protein kinase 25"/>
    <property type="match status" value="1"/>
</dbReference>
<reference evidence="21" key="1">
    <citation type="submission" date="2023-07" db="EMBL/GenBank/DDBJ databases">
        <title>draft genome sequence of fig (Ficus carica).</title>
        <authorList>
            <person name="Takahashi T."/>
            <person name="Nishimura K."/>
        </authorList>
    </citation>
    <scope>NUCLEOTIDE SEQUENCE</scope>
</reference>
<dbReference type="PROSITE" id="PS00108">
    <property type="entry name" value="PROTEIN_KINASE_ST"/>
    <property type="match status" value="1"/>
</dbReference>
<dbReference type="InterPro" id="IPR002902">
    <property type="entry name" value="GNK2"/>
</dbReference>
<feature type="domain" description="Protein kinase" evidence="19">
    <location>
        <begin position="313"/>
        <end position="589"/>
    </location>
</feature>
<keyword evidence="7 16" id="KW-0547">Nucleotide-binding</keyword>
<dbReference type="CDD" id="cd14066">
    <property type="entry name" value="STKc_IRAK"/>
    <property type="match status" value="1"/>
</dbReference>